<evidence type="ECO:0000313" key="10">
    <source>
        <dbReference type="EMBL" id="KKB59371.1"/>
    </source>
</evidence>
<dbReference type="PATRIC" id="fig|1203610.3.peg.942"/>
<comment type="caution">
    <text evidence="10">The sequence shown here is derived from an EMBL/GenBank/DDBJ whole genome shotgun (WGS) entry which is preliminary data.</text>
</comment>
<dbReference type="RefSeq" id="WP_028726905.1">
    <property type="nucleotide sequence ID" value="NZ_AUAE01000011.1"/>
</dbReference>
<dbReference type="InterPro" id="IPR000792">
    <property type="entry name" value="Tscrpt_reg_LuxR_C"/>
</dbReference>
<keyword evidence="2" id="KW-0963">Cytoplasm</keyword>
<dbReference type="InterPro" id="IPR036388">
    <property type="entry name" value="WH-like_DNA-bd_sf"/>
</dbReference>
<evidence type="ECO:0000313" key="11">
    <source>
        <dbReference type="Proteomes" id="UP000033035"/>
    </source>
</evidence>
<dbReference type="PANTHER" id="PTHR46630:SF1">
    <property type="entry name" value="TETRATRICOPEPTIDE REPEAT PROTEIN 29"/>
    <property type="match status" value="1"/>
</dbReference>
<keyword evidence="8" id="KW-0812">Transmembrane</keyword>
<name>A0A0F5JNH9_9BACT</name>
<dbReference type="SUPFAM" id="SSF48452">
    <property type="entry name" value="TPR-like"/>
    <property type="match status" value="2"/>
</dbReference>
<gene>
    <name evidence="10" type="ORF">HMPREF1536_00919</name>
</gene>
<dbReference type="InterPro" id="IPR051476">
    <property type="entry name" value="Bac_ResReg_Asp_Phosphatase"/>
</dbReference>
<reference evidence="10 11" key="1">
    <citation type="submission" date="2013-04" db="EMBL/GenBank/DDBJ databases">
        <title>The Genome Sequence of Parabacteroides gordonii DSM 23371.</title>
        <authorList>
            <consortium name="The Broad Institute Genomics Platform"/>
            <person name="Earl A."/>
            <person name="Ward D."/>
            <person name="Feldgarden M."/>
            <person name="Gevers D."/>
            <person name="Martens E."/>
            <person name="Sakamoto M."/>
            <person name="Benno Y."/>
            <person name="Suzuki N."/>
            <person name="Matsunaga N."/>
            <person name="Koshihara K."/>
            <person name="Seki M."/>
            <person name="Komiya H."/>
            <person name="Walker B."/>
            <person name="Young S."/>
            <person name="Zeng Q."/>
            <person name="Gargeya S."/>
            <person name="Fitzgerald M."/>
            <person name="Haas B."/>
            <person name="Abouelleil A."/>
            <person name="Allen A.W."/>
            <person name="Alvarado L."/>
            <person name="Arachchi H.M."/>
            <person name="Berlin A.M."/>
            <person name="Chapman S.B."/>
            <person name="Gainer-Dewar J."/>
            <person name="Goldberg J."/>
            <person name="Griggs A."/>
            <person name="Gujja S."/>
            <person name="Hansen M."/>
            <person name="Howarth C."/>
            <person name="Imamovic A."/>
            <person name="Ireland A."/>
            <person name="Larimer J."/>
            <person name="McCowan C."/>
            <person name="Murphy C."/>
            <person name="Pearson M."/>
            <person name="Poon T.W."/>
            <person name="Priest M."/>
            <person name="Roberts A."/>
            <person name="Saif S."/>
            <person name="Shea T."/>
            <person name="Sisk P."/>
            <person name="Sykes S."/>
            <person name="Wortman J."/>
            <person name="Nusbaum C."/>
            <person name="Birren B."/>
        </authorList>
    </citation>
    <scope>NUCLEOTIDE SEQUENCE [LARGE SCALE GENOMIC DNA]</scope>
    <source>
        <strain evidence="10 11">MS-1</strain>
    </source>
</reference>
<dbReference type="HOGENOM" id="CLU_037008_0_0_10"/>
<dbReference type="SMART" id="SM00421">
    <property type="entry name" value="HTH_LUXR"/>
    <property type="match status" value="1"/>
</dbReference>
<dbReference type="Gene3D" id="1.25.40.10">
    <property type="entry name" value="Tetratricopeptide repeat domain"/>
    <property type="match status" value="2"/>
</dbReference>
<feature type="domain" description="HTH luxR-type" evidence="9">
    <location>
        <begin position="484"/>
        <end position="541"/>
    </location>
</feature>
<keyword evidence="11" id="KW-1185">Reference proteome</keyword>
<keyword evidence="4 6" id="KW-0802">TPR repeat</keyword>
<keyword evidence="8" id="KW-0472">Membrane</keyword>
<evidence type="ECO:0000256" key="3">
    <source>
        <dbReference type="ARBA" id="ARBA00022737"/>
    </source>
</evidence>
<keyword evidence="8" id="KW-1133">Transmembrane helix</keyword>
<dbReference type="InterPro" id="IPR011990">
    <property type="entry name" value="TPR-like_helical_dom_sf"/>
</dbReference>
<evidence type="ECO:0000256" key="8">
    <source>
        <dbReference type="SAM" id="Phobius"/>
    </source>
</evidence>
<dbReference type="InterPro" id="IPR016032">
    <property type="entry name" value="Sig_transdc_resp-reg_C-effctor"/>
</dbReference>
<evidence type="ECO:0000256" key="6">
    <source>
        <dbReference type="PROSITE-ProRule" id="PRU00339"/>
    </source>
</evidence>
<dbReference type="AlphaFoldDB" id="A0A0F5JNH9"/>
<evidence type="ECO:0000256" key="2">
    <source>
        <dbReference type="ARBA" id="ARBA00022490"/>
    </source>
</evidence>
<organism evidence="10 11">
    <name type="scientific">Parabacteroides gordonii MS-1 = DSM 23371</name>
    <dbReference type="NCBI Taxonomy" id="1203610"/>
    <lineage>
        <taxon>Bacteria</taxon>
        <taxon>Pseudomonadati</taxon>
        <taxon>Bacteroidota</taxon>
        <taxon>Bacteroidia</taxon>
        <taxon>Bacteroidales</taxon>
        <taxon>Tannerellaceae</taxon>
        <taxon>Parabacteroides</taxon>
    </lineage>
</organism>
<dbReference type="GO" id="GO:0005737">
    <property type="term" value="C:cytoplasm"/>
    <property type="evidence" value="ECO:0007669"/>
    <property type="project" value="UniProtKB-SubCell"/>
</dbReference>
<evidence type="ECO:0000259" key="9">
    <source>
        <dbReference type="SMART" id="SM00421"/>
    </source>
</evidence>
<feature type="repeat" description="TPR" evidence="6">
    <location>
        <begin position="112"/>
        <end position="145"/>
    </location>
</feature>
<accession>A0A0F5JNH9</accession>
<dbReference type="PROSITE" id="PS50005">
    <property type="entry name" value="TPR"/>
    <property type="match status" value="2"/>
</dbReference>
<feature type="coiled-coil region" evidence="7">
    <location>
        <begin position="365"/>
        <end position="399"/>
    </location>
</feature>
<dbReference type="PANTHER" id="PTHR46630">
    <property type="entry name" value="TETRATRICOPEPTIDE REPEAT PROTEIN 29"/>
    <property type="match status" value="1"/>
</dbReference>
<dbReference type="STRING" id="1203610.HMPREF1536_00919"/>
<dbReference type="Proteomes" id="UP000033035">
    <property type="component" value="Unassembled WGS sequence"/>
</dbReference>
<comment type="subcellular location">
    <subcellularLocation>
        <location evidence="1">Cytoplasm</location>
    </subcellularLocation>
</comment>
<dbReference type="GO" id="GO:0006355">
    <property type="term" value="P:regulation of DNA-templated transcription"/>
    <property type="evidence" value="ECO:0007669"/>
    <property type="project" value="InterPro"/>
</dbReference>
<dbReference type="Gene3D" id="1.10.10.10">
    <property type="entry name" value="Winged helix-like DNA-binding domain superfamily/Winged helix DNA-binding domain"/>
    <property type="match status" value="1"/>
</dbReference>
<protein>
    <recommendedName>
        <fullName evidence="9">HTH luxR-type domain-containing protein</fullName>
    </recommendedName>
</protein>
<dbReference type="Pfam" id="PF13424">
    <property type="entry name" value="TPR_12"/>
    <property type="match status" value="1"/>
</dbReference>
<evidence type="ECO:0000256" key="7">
    <source>
        <dbReference type="SAM" id="Coils"/>
    </source>
</evidence>
<dbReference type="InterPro" id="IPR019734">
    <property type="entry name" value="TPR_rpt"/>
</dbReference>
<feature type="repeat" description="TPR" evidence="6">
    <location>
        <begin position="73"/>
        <end position="106"/>
    </location>
</feature>
<proteinExistence type="inferred from homology"/>
<dbReference type="SUPFAM" id="SSF46894">
    <property type="entry name" value="C-terminal effector domain of the bipartite response regulators"/>
    <property type="match status" value="1"/>
</dbReference>
<evidence type="ECO:0000256" key="4">
    <source>
        <dbReference type="ARBA" id="ARBA00022803"/>
    </source>
</evidence>
<keyword evidence="3" id="KW-0677">Repeat</keyword>
<feature type="transmembrane region" description="Helical" evidence="8">
    <location>
        <begin position="344"/>
        <end position="362"/>
    </location>
</feature>
<dbReference type="SMART" id="SM00028">
    <property type="entry name" value="TPR"/>
    <property type="match status" value="4"/>
</dbReference>
<keyword evidence="7" id="KW-0175">Coiled coil</keyword>
<sequence>MKKLFETAFLWSTICCLVIGLSASSQKNDSEDTIDDLISKAEEMLKIDPSKAIYYSNVAITEAQKKGDKRLLAKAQSTLGEAYMNQGDFDMGFESMTNALENVPSDRPNLSAYIYVRLSGCYTKLGDLDAAFQYVDKAIDICKEANDQKSLAMCYNARGLVYILVPDNRKAEENFKAALEINRELGERKLVAVNLNNLCLYEGDTNEKILMLREAIAINDSLGTVWSLGENYNNLGTQYFYAGEYKKGLAALDTAMVYARKINAKELITDNYRYASWIHEAMGDYMHAYANLKDLYDMEQSLSAKDEMRQIELNLIQKRLKAKEHEMIVQEQAFQIKSLRMQSFIAILIAIAVLLILLYVTFHTRQQKKIQILEASRKLEEQERELIALKLQQAEVETQTAQQELDYNRHELTNFAFFVRSRNDLLANIQSMLKESYKLSGSEMDAHLRSINAYISQFNARNTETELLIDEVNARFIDKLSKLHPDLSKNEQRLASLLRIGLSTKEIASVIDSTPKTVNMARYRLRKHLNLETDESLTEYMKSI</sequence>
<evidence type="ECO:0000256" key="1">
    <source>
        <dbReference type="ARBA" id="ARBA00004496"/>
    </source>
</evidence>
<dbReference type="GO" id="GO:0003677">
    <property type="term" value="F:DNA binding"/>
    <property type="evidence" value="ECO:0007669"/>
    <property type="project" value="InterPro"/>
</dbReference>
<comment type="similarity">
    <text evidence="5">Belongs to the Rap family.</text>
</comment>
<dbReference type="EMBL" id="AQHW01000005">
    <property type="protein sequence ID" value="KKB59371.1"/>
    <property type="molecule type" value="Genomic_DNA"/>
</dbReference>
<evidence type="ECO:0000256" key="5">
    <source>
        <dbReference type="ARBA" id="ARBA00038253"/>
    </source>
</evidence>